<dbReference type="Pfam" id="PF05789">
    <property type="entry name" value="Baculo_VP1054"/>
    <property type="match status" value="1"/>
</dbReference>
<proteinExistence type="predicted"/>
<dbReference type="Proteomes" id="UP000203433">
    <property type="component" value="Segment"/>
</dbReference>
<dbReference type="RefSeq" id="YP_009182322.1">
    <property type="nucleotide sequence ID" value="NC_028491.1"/>
</dbReference>
<dbReference type="InterPro" id="IPR008416">
    <property type="entry name" value="Baculo_VP1054"/>
</dbReference>
<sequence>MMNCAQVVTVSSTYQPIRINKKRCRLHPNRENCTLIQTKGQTKIINEHYTLIDSRYCSTNGDPYYEWLLFDQTTKRDRLYLIGKTVCGVKFETSHDEQMRYVLEAGERDPELIRTVMRYVHKYLNNDTGNLNGHADEKKTNDSKIYVLFEEMYISCLYSCRRCVVLPQEMYCLYKDGYEPHINSCFSFNTIPEYEESNASQDIYKSFLVYNTVLTMMLRQKNPFNDKTKVISKVIESIGTCNGGEVGGKKTRIKVCELDFGGETPGHVLCPPKEIVRRVYRYSKWRLNPKNYTRYYTLLMRDDEKSKEYLREWSIFLTDFKTYFFPT</sequence>
<reference evidence="1 2" key="1">
    <citation type="journal article" date="2015" name="J. Virol.">
        <title>A betabaculovirus-encoded gp64 homolog is a functional envelope fusion protein.</title>
        <authorList>
            <person name="Ardisson-Araujo D.M."/>
            <person name="Melo F.L."/>
            <person name="Clem R.J."/>
            <person name="Wolff J.L."/>
            <person name="Ribeiro B.M."/>
        </authorList>
    </citation>
    <scope>NUCLEOTIDE SEQUENCE [LARGE SCALE GENOMIC DNA]</scope>
    <source>
        <strain evidence="1 2">Parana-2009</strain>
    </source>
</reference>
<name>A0A0R7EYX8_9BBAC</name>
<gene>
    <name evidence="1" type="primary">vp1054</name>
</gene>
<dbReference type="EMBL" id="KP296186">
    <property type="protein sequence ID" value="AKN80764.1"/>
    <property type="molecule type" value="Genomic_DNA"/>
</dbReference>
<protein>
    <submittedName>
        <fullName evidence="1">VP1054</fullName>
    </submittedName>
</protein>
<organism evidence="1 2">
    <name type="scientific">Diatraea saccharalis granulovirus</name>
    <dbReference type="NCBI Taxonomy" id="1675862"/>
    <lineage>
        <taxon>Viruses</taxon>
        <taxon>Viruses incertae sedis</taxon>
        <taxon>Naldaviricetes</taxon>
        <taxon>Lefavirales</taxon>
        <taxon>Baculoviridae</taxon>
        <taxon>Betabaculovirus</taxon>
        <taxon>Betabaculovirus disaccharalis</taxon>
    </lineage>
</organism>
<dbReference type="KEGG" id="vg:26373971"/>
<dbReference type="GeneID" id="26373971"/>
<evidence type="ECO:0000313" key="1">
    <source>
        <dbReference type="EMBL" id="AKN80764.1"/>
    </source>
</evidence>
<keyword evidence="2" id="KW-1185">Reference proteome</keyword>
<accession>A0A0R7EYX8</accession>
<dbReference type="OrthoDB" id="6189at10239"/>
<evidence type="ECO:0000313" key="2">
    <source>
        <dbReference type="Proteomes" id="UP000203433"/>
    </source>
</evidence>